<accession>A0ABY4IGT7</accession>
<feature type="compositionally biased region" description="Basic and acidic residues" evidence="1">
    <location>
        <begin position="540"/>
        <end position="550"/>
    </location>
</feature>
<evidence type="ECO:0000313" key="4">
    <source>
        <dbReference type="EMBL" id="UPL11081.1"/>
    </source>
</evidence>
<feature type="compositionally biased region" description="Pro residues" evidence="1">
    <location>
        <begin position="623"/>
        <end position="696"/>
    </location>
</feature>
<evidence type="ECO:0000256" key="1">
    <source>
        <dbReference type="SAM" id="MobiDB-lite"/>
    </source>
</evidence>
<feature type="domain" description="YdbS-like PH" evidence="3">
    <location>
        <begin position="112"/>
        <end position="190"/>
    </location>
</feature>
<evidence type="ECO:0000313" key="5">
    <source>
        <dbReference type="Proteomes" id="UP000831467"/>
    </source>
</evidence>
<feature type="transmembrane region" description="Helical" evidence="2">
    <location>
        <begin position="293"/>
        <end position="318"/>
    </location>
</feature>
<proteinExistence type="predicted"/>
<dbReference type="RefSeq" id="WP_247982766.1">
    <property type="nucleotide sequence ID" value="NZ_CP078076.1"/>
</dbReference>
<organism evidence="4 5">
    <name type="scientific">Microbacterium sufflavum</name>
    <dbReference type="NCBI Taxonomy" id="2851649"/>
    <lineage>
        <taxon>Bacteria</taxon>
        <taxon>Bacillati</taxon>
        <taxon>Actinomycetota</taxon>
        <taxon>Actinomycetes</taxon>
        <taxon>Micrococcales</taxon>
        <taxon>Microbacteriaceae</taxon>
        <taxon>Microbacterium</taxon>
    </lineage>
</organism>
<evidence type="ECO:0000256" key="2">
    <source>
        <dbReference type="SAM" id="Phobius"/>
    </source>
</evidence>
<feature type="transmembrane region" description="Helical" evidence="2">
    <location>
        <begin position="89"/>
        <end position="112"/>
    </location>
</feature>
<feature type="region of interest" description="Disordered" evidence="1">
    <location>
        <begin position="540"/>
        <end position="709"/>
    </location>
</feature>
<sequence length="709" mass="74576">MSEAQLPGSAVGQAAAPSTNLADGEWHRMHPLTPLFKGGLALIIVAGIVIANMRDRVIAWLVGMFTPEEAHYGDYTGGDPVDWVLSNNLALVALLGVLALVVVLVAIFWFVWRFQQFRITGDHVEVRKGIIFRSHRRAPLDRVQGVNLTRPFPARIIGLAKLEVVGAGNDANVELEYLATPRAEGVRAEILRLASGARAARHAAMNPGAEVPGERVSARSQLVGSMNQGVTGLIAGVDLEDVVPESVVKIPTGRLIGSQVISGLLWLVFFGAIFAIAIGSTIIGILVDGDPDGGIVLLGIGLGMGVPMVVAVVGITWAQISKSLRYSIAPTPDGVRITYGLLTTVTETLPPGRIFAVEVSQSLLWRPFGWWTIKINRMSGKSAAQQSSGSGQQFNVVLPVGKRADVERVLALVLPDLPPASIPLLWEQGVVGPAADDPYRTMPQRAWWRRPFSWRRHGYAVTSDGLLLRRGIVWRKLAVFPLARLQGVSLNQRPIDRAQRVSGAQVHTVPGPITGILAGLERADALALLDDVSRAAAEAASRDRTHRWSEHAVAPEPQAFTGPPPPPGARPAPFAPPVGSAAVPPVGSPAVQPPAVPPVPSPAVQSPPVPPPAVGSPAALQPPAVPPVGSPPVQPPAVPPVGSPAVQPPAAPPVGAPAVQPPPVQPPAVQPPPVPPVQPPAVQPPPTPPVQPPVVPPTRRSSRPAPTEE</sequence>
<name>A0ABY4IGT7_9MICO</name>
<keyword evidence="2" id="KW-1133">Transmembrane helix</keyword>
<reference evidence="4 5" key="1">
    <citation type="submission" date="2021-06" db="EMBL/GenBank/DDBJ databases">
        <title>Genome-based taxonomic framework of Microbacterium strains isolated from marine environment, the description of four new species and reclassification of four preexisting species.</title>
        <authorList>
            <person name="Lee S.D."/>
            <person name="Kim S.-M."/>
            <person name="Byeon Y.-S."/>
            <person name="Yang H.L."/>
            <person name="Kim I.S."/>
        </authorList>
    </citation>
    <scope>NUCLEOTIDE SEQUENCE [LARGE SCALE GENOMIC DNA]</scope>
    <source>
        <strain evidence="4 5">SSW1-51</strain>
    </source>
</reference>
<dbReference type="InterPro" id="IPR005182">
    <property type="entry name" value="YdbS-like_PH"/>
</dbReference>
<gene>
    <name evidence="4" type="ORF">KV394_08130</name>
</gene>
<feature type="domain" description="YdbS-like PH" evidence="3">
    <location>
        <begin position="454"/>
        <end position="526"/>
    </location>
</feature>
<evidence type="ECO:0000259" key="3">
    <source>
        <dbReference type="Pfam" id="PF03703"/>
    </source>
</evidence>
<dbReference type="Proteomes" id="UP000831467">
    <property type="component" value="Chromosome"/>
</dbReference>
<feature type="compositionally biased region" description="Pro residues" evidence="1">
    <location>
        <begin position="591"/>
        <end position="614"/>
    </location>
</feature>
<dbReference type="Pfam" id="PF03703">
    <property type="entry name" value="bPH_2"/>
    <property type="match status" value="3"/>
</dbReference>
<protein>
    <submittedName>
        <fullName evidence="4">PH domain-containing protein</fullName>
    </submittedName>
</protein>
<dbReference type="PANTHER" id="PTHR34473:SF2">
    <property type="entry name" value="UPF0699 TRANSMEMBRANE PROTEIN YDBT"/>
    <property type="match status" value="1"/>
</dbReference>
<feature type="transmembrane region" description="Helical" evidence="2">
    <location>
        <begin position="264"/>
        <end position="287"/>
    </location>
</feature>
<keyword evidence="2" id="KW-0812">Transmembrane</keyword>
<dbReference type="EMBL" id="CP078076">
    <property type="protein sequence ID" value="UPL11081.1"/>
    <property type="molecule type" value="Genomic_DNA"/>
</dbReference>
<feature type="transmembrane region" description="Helical" evidence="2">
    <location>
        <begin position="35"/>
        <end position="53"/>
    </location>
</feature>
<keyword evidence="2" id="KW-0472">Membrane</keyword>
<feature type="domain" description="YdbS-like PH" evidence="3">
    <location>
        <begin position="326"/>
        <end position="410"/>
    </location>
</feature>
<feature type="compositionally biased region" description="Pro residues" evidence="1">
    <location>
        <begin position="562"/>
        <end position="576"/>
    </location>
</feature>
<feature type="compositionally biased region" description="Low complexity" evidence="1">
    <location>
        <begin position="577"/>
        <end position="590"/>
    </location>
</feature>
<feature type="compositionally biased region" description="Low complexity" evidence="1">
    <location>
        <begin position="697"/>
        <end position="709"/>
    </location>
</feature>
<dbReference type="PRINTS" id="PR01217">
    <property type="entry name" value="PRICHEXTENSN"/>
</dbReference>
<dbReference type="PANTHER" id="PTHR34473">
    <property type="entry name" value="UPF0699 TRANSMEMBRANE PROTEIN YDBS"/>
    <property type="match status" value="1"/>
</dbReference>
<keyword evidence="5" id="KW-1185">Reference proteome</keyword>